<evidence type="ECO:0000256" key="1">
    <source>
        <dbReference type="SAM" id="MobiDB-lite"/>
    </source>
</evidence>
<protein>
    <recommendedName>
        <fullName evidence="2">N-acetyltransferase domain-containing protein</fullName>
    </recommendedName>
</protein>
<organism evidence="3 4">
    <name type="scientific">Paenibacillus yonginensis</name>
    <dbReference type="NCBI Taxonomy" id="1462996"/>
    <lineage>
        <taxon>Bacteria</taxon>
        <taxon>Bacillati</taxon>
        <taxon>Bacillota</taxon>
        <taxon>Bacilli</taxon>
        <taxon>Bacillales</taxon>
        <taxon>Paenibacillaceae</taxon>
        <taxon>Paenibacillus</taxon>
    </lineage>
</organism>
<dbReference type="RefSeq" id="WP_169823395.1">
    <property type="nucleotide sequence ID" value="NZ_CP014167.1"/>
</dbReference>
<feature type="region of interest" description="Disordered" evidence="1">
    <location>
        <begin position="141"/>
        <end position="162"/>
    </location>
</feature>
<dbReference type="PROSITE" id="PS51186">
    <property type="entry name" value="GNAT"/>
    <property type="match status" value="1"/>
</dbReference>
<keyword evidence="4" id="KW-1185">Reference proteome</keyword>
<dbReference type="Gene3D" id="3.40.630.30">
    <property type="match status" value="1"/>
</dbReference>
<sequence length="162" mass="17482">MQISSVKPEELASWERYHSTLLAFVRKYGSKRITAEAYRSILRLTPQSLAEPGTGIMQAAVWTEDGRRLAGVLCTAGYGKDLSAVVVHPLYRGRGIGTLLMKAQLEQMGQLNCKVALDNLASLKMCFKAGLSAGGMTAGPTGKPTLLLSGKPRDLEERSGSR</sequence>
<dbReference type="InterPro" id="IPR016181">
    <property type="entry name" value="Acyl_CoA_acyltransferase"/>
</dbReference>
<name>A0A1B1MX45_9BACL</name>
<dbReference type="CDD" id="cd04301">
    <property type="entry name" value="NAT_SF"/>
    <property type="match status" value="1"/>
</dbReference>
<dbReference type="KEGG" id="pyg:AWM70_03365"/>
<evidence type="ECO:0000259" key="2">
    <source>
        <dbReference type="PROSITE" id="PS51186"/>
    </source>
</evidence>
<dbReference type="SUPFAM" id="SSF55729">
    <property type="entry name" value="Acyl-CoA N-acyltransferases (Nat)"/>
    <property type="match status" value="1"/>
</dbReference>
<dbReference type="EMBL" id="CP014167">
    <property type="protein sequence ID" value="ANS73729.1"/>
    <property type="molecule type" value="Genomic_DNA"/>
</dbReference>
<feature type="compositionally biased region" description="Basic and acidic residues" evidence="1">
    <location>
        <begin position="151"/>
        <end position="162"/>
    </location>
</feature>
<gene>
    <name evidence="3" type="ORF">AWM70_03365</name>
</gene>
<accession>A0A1B1MX45</accession>
<dbReference type="InterPro" id="IPR000182">
    <property type="entry name" value="GNAT_dom"/>
</dbReference>
<evidence type="ECO:0000313" key="3">
    <source>
        <dbReference type="EMBL" id="ANS73729.1"/>
    </source>
</evidence>
<dbReference type="STRING" id="1462996.AWM70_03365"/>
<dbReference type="GO" id="GO:0016747">
    <property type="term" value="F:acyltransferase activity, transferring groups other than amino-acyl groups"/>
    <property type="evidence" value="ECO:0007669"/>
    <property type="project" value="InterPro"/>
</dbReference>
<feature type="domain" description="N-acetyltransferase" evidence="2">
    <location>
        <begin position="1"/>
        <end position="154"/>
    </location>
</feature>
<reference evidence="3 4" key="1">
    <citation type="submission" date="2016-01" db="EMBL/GenBank/DDBJ databases">
        <title>Complete Genome Sequence of Paenibacillus yonginensis DCY84, a novel Plant Growth-Promoting Bacteria with Elicitation of Induced Systemic Resistance.</title>
        <authorList>
            <person name="Kim Y.J."/>
            <person name="Yang D.C."/>
            <person name="Sukweenadhi J."/>
        </authorList>
    </citation>
    <scope>NUCLEOTIDE SEQUENCE [LARGE SCALE GENOMIC DNA]</scope>
    <source>
        <strain evidence="3 4">DCY84</strain>
    </source>
</reference>
<dbReference type="Pfam" id="PF00583">
    <property type="entry name" value="Acetyltransf_1"/>
    <property type="match status" value="1"/>
</dbReference>
<evidence type="ECO:0000313" key="4">
    <source>
        <dbReference type="Proteomes" id="UP000092573"/>
    </source>
</evidence>
<dbReference type="AlphaFoldDB" id="A0A1B1MX45"/>
<dbReference type="Proteomes" id="UP000092573">
    <property type="component" value="Chromosome"/>
</dbReference>
<proteinExistence type="predicted"/>